<evidence type="ECO:0000313" key="2">
    <source>
        <dbReference type="Proteomes" id="UP000177583"/>
    </source>
</evidence>
<gene>
    <name evidence="1" type="ORF">A2557_08975</name>
</gene>
<dbReference type="InterPro" id="IPR009752">
    <property type="entry name" value="Phage_Mu_GpJ"/>
</dbReference>
<dbReference type="Pfam" id="PF07030">
    <property type="entry name" value="Phage_Mu_Gp36"/>
    <property type="match status" value="1"/>
</dbReference>
<dbReference type="EMBL" id="MFNF01000056">
    <property type="protein sequence ID" value="OGG99640.1"/>
    <property type="molecule type" value="Genomic_DNA"/>
</dbReference>
<accession>A0A1F6GNN6</accession>
<organism evidence="1 2">
    <name type="scientific">Candidatus Lambdaproteobacteria bacterium RIFOXYD2_FULL_56_26</name>
    <dbReference type="NCBI Taxonomy" id="1817773"/>
    <lineage>
        <taxon>Bacteria</taxon>
        <taxon>Pseudomonadati</taxon>
        <taxon>Pseudomonadota</taxon>
        <taxon>Candidatus Lambdaproteobacteria</taxon>
    </lineage>
</organism>
<evidence type="ECO:0008006" key="3">
    <source>
        <dbReference type="Google" id="ProtNLM"/>
    </source>
</evidence>
<protein>
    <recommendedName>
        <fullName evidence="3">Mu-like prophage protein gp36</fullName>
    </recommendedName>
</protein>
<sequence length="139" mass="14932">MAYCGLPDLERRISLAELVALTDDLGLGQVDQGLVTQVIAEVDGLIDSYLVAQMEVPLANPPVLVRSLSADLALFRLCLRRGGAIALEVKEQNRSALESLALIAQGQLHLDEPLAKAGPRQVRVQTGVPAFGSSQLDRY</sequence>
<dbReference type="Proteomes" id="UP000177583">
    <property type="component" value="Unassembled WGS sequence"/>
</dbReference>
<dbReference type="AlphaFoldDB" id="A0A1F6GNN6"/>
<proteinExistence type="predicted"/>
<comment type="caution">
    <text evidence="1">The sequence shown here is derived from an EMBL/GenBank/DDBJ whole genome shotgun (WGS) entry which is preliminary data.</text>
</comment>
<evidence type="ECO:0000313" key="1">
    <source>
        <dbReference type="EMBL" id="OGG99640.1"/>
    </source>
</evidence>
<reference evidence="1 2" key="1">
    <citation type="journal article" date="2016" name="Nat. Commun.">
        <title>Thousands of microbial genomes shed light on interconnected biogeochemical processes in an aquifer system.</title>
        <authorList>
            <person name="Anantharaman K."/>
            <person name="Brown C.T."/>
            <person name="Hug L.A."/>
            <person name="Sharon I."/>
            <person name="Castelle C.J."/>
            <person name="Probst A.J."/>
            <person name="Thomas B.C."/>
            <person name="Singh A."/>
            <person name="Wilkins M.J."/>
            <person name="Karaoz U."/>
            <person name="Brodie E.L."/>
            <person name="Williams K.H."/>
            <person name="Hubbard S.S."/>
            <person name="Banfield J.F."/>
        </authorList>
    </citation>
    <scope>NUCLEOTIDE SEQUENCE [LARGE SCALE GENOMIC DNA]</scope>
</reference>
<name>A0A1F6GNN6_9PROT</name>